<dbReference type="InterPro" id="IPR004852">
    <property type="entry name" value="Di-haem_cyt_c_peroxidsae"/>
</dbReference>
<accession>A0A2G1DJ59</accession>
<evidence type="ECO:0000313" key="12">
    <source>
        <dbReference type="Proteomes" id="UP000262712"/>
    </source>
</evidence>
<dbReference type="Proteomes" id="UP000221222">
    <property type="component" value="Unassembled WGS sequence"/>
</dbReference>
<dbReference type="GO" id="GO:0020037">
    <property type="term" value="F:heme binding"/>
    <property type="evidence" value="ECO:0007669"/>
    <property type="project" value="InterPro"/>
</dbReference>
<keyword evidence="11" id="KW-1185">Reference proteome</keyword>
<name>A0A2G1DJ59_9BACT</name>
<dbReference type="PROSITE" id="PS51007">
    <property type="entry name" value="CYTC"/>
    <property type="match status" value="2"/>
</dbReference>
<protein>
    <submittedName>
        <fullName evidence="9">Diheme cytochrome c peroxidase</fullName>
        <ecNumber evidence="9">1.11.1.5</ecNumber>
    </submittedName>
    <submittedName>
        <fullName evidence="10">Methylamine utilization protein MauG</fullName>
    </submittedName>
</protein>
<dbReference type="PANTHER" id="PTHR30600:SF10">
    <property type="entry name" value="BLL6722 PROTEIN"/>
    <property type="match status" value="1"/>
</dbReference>
<keyword evidence="2 7" id="KW-0349">Heme</keyword>
<dbReference type="KEGG" id="amol:AMOL_0680"/>
<keyword evidence="4" id="KW-0732">Signal</keyword>
<dbReference type="Pfam" id="PF03150">
    <property type="entry name" value="CCP_MauG"/>
    <property type="match status" value="1"/>
</dbReference>
<dbReference type="PROSITE" id="PS51257">
    <property type="entry name" value="PROKAR_LIPOPROTEIN"/>
    <property type="match status" value="1"/>
</dbReference>
<evidence type="ECO:0000256" key="6">
    <source>
        <dbReference type="ARBA" id="ARBA00023004"/>
    </source>
</evidence>
<feature type="domain" description="Cytochrome c" evidence="8">
    <location>
        <begin position="215"/>
        <end position="375"/>
    </location>
</feature>
<evidence type="ECO:0000256" key="7">
    <source>
        <dbReference type="PROSITE-ProRule" id="PRU00433"/>
    </source>
</evidence>
<dbReference type="Gene3D" id="1.10.760.10">
    <property type="entry name" value="Cytochrome c-like domain"/>
    <property type="match status" value="2"/>
</dbReference>
<dbReference type="InterPro" id="IPR036909">
    <property type="entry name" value="Cyt_c-like_dom_sf"/>
</dbReference>
<organism evidence="10 11">
    <name type="scientific">Malaciobacter molluscorum LMG 25693</name>
    <dbReference type="NCBI Taxonomy" id="870501"/>
    <lineage>
        <taxon>Bacteria</taxon>
        <taxon>Pseudomonadati</taxon>
        <taxon>Campylobacterota</taxon>
        <taxon>Epsilonproteobacteria</taxon>
        <taxon>Campylobacterales</taxon>
        <taxon>Arcobacteraceae</taxon>
        <taxon>Malaciobacter</taxon>
    </lineage>
</organism>
<keyword evidence="3 7" id="KW-0479">Metal-binding</keyword>
<dbReference type="PANTHER" id="PTHR30600">
    <property type="entry name" value="CYTOCHROME C PEROXIDASE-RELATED"/>
    <property type="match status" value="1"/>
</dbReference>
<evidence type="ECO:0000259" key="8">
    <source>
        <dbReference type="PROSITE" id="PS51007"/>
    </source>
</evidence>
<feature type="domain" description="Cytochrome c" evidence="8">
    <location>
        <begin position="36"/>
        <end position="158"/>
    </location>
</feature>
<dbReference type="InterPro" id="IPR051395">
    <property type="entry name" value="Cytochrome_c_Peroxidase/MauG"/>
</dbReference>
<dbReference type="InterPro" id="IPR009056">
    <property type="entry name" value="Cyt_c-like_dom"/>
</dbReference>
<dbReference type="Proteomes" id="UP000262712">
    <property type="component" value="Chromosome"/>
</dbReference>
<proteinExistence type="predicted"/>
<dbReference type="EC" id="1.11.1.5" evidence="9"/>
<evidence type="ECO:0000256" key="3">
    <source>
        <dbReference type="ARBA" id="ARBA00022723"/>
    </source>
</evidence>
<keyword evidence="9" id="KW-0575">Peroxidase</keyword>
<evidence type="ECO:0000256" key="5">
    <source>
        <dbReference type="ARBA" id="ARBA00023002"/>
    </source>
</evidence>
<dbReference type="SUPFAM" id="SSF46626">
    <property type="entry name" value="Cytochrome c"/>
    <property type="match status" value="2"/>
</dbReference>
<dbReference type="GO" id="GO:0030313">
    <property type="term" value="C:cell envelope"/>
    <property type="evidence" value="ECO:0007669"/>
    <property type="project" value="UniProtKB-SubCell"/>
</dbReference>
<evidence type="ECO:0000256" key="2">
    <source>
        <dbReference type="ARBA" id="ARBA00022617"/>
    </source>
</evidence>
<dbReference type="RefSeq" id="WP_099341878.1">
    <property type="nucleotide sequence ID" value="NZ_CP032098.1"/>
</dbReference>
<dbReference type="EMBL" id="CP032098">
    <property type="protein sequence ID" value="AXX91679.1"/>
    <property type="molecule type" value="Genomic_DNA"/>
</dbReference>
<keyword evidence="6 7" id="KW-0408">Iron</keyword>
<gene>
    <name evidence="9" type="ORF">AMOL_0680</name>
    <name evidence="10" type="ORF">CPU12_04405</name>
</gene>
<comment type="subcellular location">
    <subcellularLocation>
        <location evidence="1">Cell envelope</location>
    </subcellularLocation>
</comment>
<dbReference type="GO" id="GO:0046872">
    <property type="term" value="F:metal ion binding"/>
    <property type="evidence" value="ECO:0007669"/>
    <property type="project" value="UniProtKB-KW"/>
</dbReference>
<evidence type="ECO:0000313" key="9">
    <source>
        <dbReference type="EMBL" id="AXX91679.1"/>
    </source>
</evidence>
<reference evidence="9 12" key="2">
    <citation type="submission" date="2018-08" db="EMBL/GenBank/DDBJ databases">
        <title>Complete genome of the Arcobacter molluscorum type strain LMG 25693.</title>
        <authorList>
            <person name="Miller W.G."/>
            <person name="Yee E."/>
            <person name="Bono J.L."/>
        </authorList>
    </citation>
    <scope>NUCLEOTIDE SEQUENCE [LARGE SCALE GENOMIC DNA]</scope>
    <source>
        <strain evidence="9 12">CECT 7696</strain>
    </source>
</reference>
<dbReference type="EMBL" id="NXFY01000005">
    <property type="protein sequence ID" value="PHO18527.1"/>
    <property type="molecule type" value="Genomic_DNA"/>
</dbReference>
<dbReference type="GO" id="GO:0004130">
    <property type="term" value="F:cytochrome-c peroxidase activity"/>
    <property type="evidence" value="ECO:0007669"/>
    <property type="project" value="UniProtKB-EC"/>
</dbReference>
<evidence type="ECO:0000313" key="11">
    <source>
        <dbReference type="Proteomes" id="UP000221222"/>
    </source>
</evidence>
<dbReference type="AlphaFoldDB" id="A0A2G1DJ59"/>
<sequence>MNNYLKILGFLFVGLFIVGCNSSSLSKEQLAKIQLEKEKLGQVLFFDKNLSKNRTQSCSTCHNPQTGFTDNRDNGVEKMASLGDDGKSIGDREAPSAAYAKFSPKFHYDAKKKEYIGGQFWDGREATLAGQAGGPPLNPAEMGMPSKKAVVNRLKENEFYVKQFKKIYGEDIFKSDEKAYTAMTKVIEAFEMTKEFAPFDSKYDRYLKGEYDLTPLEDLGKSIFFSNNNNSCANCHVLRGEDKEYETFSNYEYHNIGTPINHKLRAKNGVKAIDNGLLNNPAVTDEKQKGKYKVPTLRNVAVTAPYMHNGVFKDLRTVIEFYDKYNNQDRKINPETNKPWEDPEVKENIALEKLKANKLSDRKVDALIAFLKLLTDKRYEHLLEK</sequence>
<dbReference type="GO" id="GO:0009055">
    <property type="term" value="F:electron transfer activity"/>
    <property type="evidence" value="ECO:0007669"/>
    <property type="project" value="InterPro"/>
</dbReference>
<evidence type="ECO:0000313" key="10">
    <source>
        <dbReference type="EMBL" id="PHO18527.1"/>
    </source>
</evidence>
<evidence type="ECO:0000256" key="4">
    <source>
        <dbReference type="ARBA" id="ARBA00022729"/>
    </source>
</evidence>
<reference evidence="10 11" key="1">
    <citation type="submission" date="2017-09" db="EMBL/GenBank/DDBJ databases">
        <title>Arcobacter canalis sp. nov., a new species isolated from a water canal contaminated with urban sewage.</title>
        <authorList>
            <person name="Perez-Cataluna A."/>
            <person name="Salas-Masso N."/>
            <person name="Figueras M.J."/>
        </authorList>
    </citation>
    <scope>NUCLEOTIDE SEQUENCE [LARGE SCALE GENOMIC DNA]</scope>
    <source>
        <strain evidence="10 11">F98-3</strain>
    </source>
</reference>
<keyword evidence="5 9" id="KW-0560">Oxidoreductase</keyword>
<evidence type="ECO:0000256" key="1">
    <source>
        <dbReference type="ARBA" id="ARBA00004196"/>
    </source>
</evidence>